<keyword evidence="2" id="KW-0597">Phosphoprotein</keyword>
<comment type="caution">
    <text evidence="12">The sequence shown here is derived from an EMBL/GenBank/DDBJ whole genome shotgun (WGS) entry which is preliminary data.</text>
</comment>
<evidence type="ECO:0000256" key="7">
    <source>
        <dbReference type="ARBA" id="ARBA00038035"/>
    </source>
</evidence>
<keyword evidence="1 10" id="KW-0723">Serine/threonine-protein kinase</keyword>
<dbReference type="Proteomes" id="UP001162156">
    <property type="component" value="Unassembled WGS sequence"/>
</dbReference>
<name>A0AAV8WQG2_9CUCU</name>
<dbReference type="EMBL" id="JANEYF010005386">
    <property type="protein sequence ID" value="KAJ8928355.1"/>
    <property type="molecule type" value="Genomic_DNA"/>
</dbReference>
<keyword evidence="4 9" id="KW-0547">Nucleotide-binding</keyword>
<dbReference type="InterPro" id="IPR017441">
    <property type="entry name" value="Protein_kinase_ATP_BS"/>
</dbReference>
<keyword evidence="3" id="KW-0808">Transferase</keyword>
<keyword evidence="13" id="KW-1185">Reference proteome</keyword>
<dbReference type="FunFam" id="3.30.200.20:FF:000576">
    <property type="entry name" value="CBN-SEK-1 protein"/>
    <property type="match status" value="1"/>
</dbReference>
<dbReference type="SMART" id="SM00220">
    <property type="entry name" value="S_TKc"/>
    <property type="match status" value="1"/>
</dbReference>
<dbReference type="Gene3D" id="3.30.200.20">
    <property type="entry name" value="Phosphorylase Kinase, domain 1"/>
    <property type="match status" value="1"/>
</dbReference>
<dbReference type="GO" id="GO:0004708">
    <property type="term" value="F:MAP kinase kinase activity"/>
    <property type="evidence" value="ECO:0007669"/>
    <property type="project" value="UniProtKB-EC"/>
</dbReference>
<dbReference type="GO" id="GO:0005524">
    <property type="term" value="F:ATP binding"/>
    <property type="evidence" value="ECO:0007669"/>
    <property type="project" value="UniProtKB-UniRule"/>
</dbReference>
<proteinExistence type="inferred from homology"/>
<dbReference type="GO" id="GO:0051403">
    <property type="term" value="P:stress-activated MAPK cascade"/>
    <property type="evidence" value="ECO:0007669"/>
    <property type="project" value="TreeGrafter"/>
</dbReference>
<dbReference type="Gene3D" id="1.10.510.10">
    <property type="entry name" value="Transferase(Phosphotransferase) domain 1"/>
    <property type="match status" value="1"/>
</dbReference>
<dbReference type="Pfam" id="PF00069">
    <property type="entry name" value="Pkinase"/>
    <property type="match status" value="2"/>
</dbReference>
<dbReference type="PANTHER" id="PTHR48013:SF11">
    <property type="entry name" value="LICORNE"/>
    <property type="match status" value="1"/>
</dbReference>
<feature type="binding site" evidence="9">
    <location>
        <position position="78"/>
    </location>
    <ligand>
        <name>ATP</name>
        <dbReference type="ChEBI" id="CHEBI:30616"/>
    </ligand>
</feature>
<dbReference type="PANTHER" id="PTHR48013">
    <property type="entry name" value="DUAL SPECIFICITY MITOGEN-ACTIVATED PROTEIN KINASE KINASE 5-RELATED"/>
    <property type="match status" value="1"/>
</dbReference>
<feature type="domain" description="Protein kinase" evidence="11">
    <location>
        <begin position="49"/>
        <end position="335"/>
    </location>
</feature>
<dbReference type="PROSITE" id="PS50011">
    <property type="entry name" value="PROTEIN_KINASE_DOM"/>
    <property type="match status" value="1"/>
</dbReference>
<accession>A0AAV8WQG2</accession>
<evidence type="ECO:0000256" key="8">
    <source>
        <dbReference type="ARBA" id="ARBA00038999"/>
    </source>
</evidence>
<evidence type="ECO:0000256" key="3">
    <source>
        <dbReference type="ARBA" id="ARBA00022679"/>
    </source>
</evidence>
<dbReference type="SUPFAM" id="SSF56112">
    <property type="entry name" value="Protein kinase-like (PK-like)"/>
    <property type="match status" value="1"/>
</dbReference>
<keyword evidence="6 9" id="KW-0067">ATP-binding</keyword>
<comment type="similarity">
    <text evidence="7">Belongs to the protein kinase superfamily. STE Ser/Thr protein kinase family. MAP kinase kinase subfamily.</text>
</comment>
<evidence type="ECO:0000256" key="5">
    <source>
        <dbReference type="ARBA" id="ARBA00022777"/>
    </source>
</evidence>
<dbReference type="AlphaFoldDB" id="A0AAV8WQG2"/>
<evidence type="ECO:0000256" key="4">
    <source>
        <dbReference type="ARBA" id="ARBA00022741"/>
    </source>
</evidence>
<sequence>MAGRRIKRPGLTIKMTDEVTPPVRPPANLDTRTTITIGDKTFDVEADDLELICDLGRGAYGIVEKMRHIPSGTIMAVKRITATVNTQEQKRLLMDLDISMRSSDCPYTVQFYGALFREGDVWICMEVMDTSLDKFYAKVYKHCRKIPENMIGKIALAVVSALHYLYSQLRVIHRDVKPSNILINRQGEVKMCDFGISGYLVDSVAKTIDAGCKPYMAVILPVYKDLNNFSKIYCNKKGDALQPERIDPQGNPSQYDIRSDVWSLGISLIEIATGEFPYPKWGTPFEQLKQVVADDPPRLPSGQFSPEFEDFISKCLQKKYTDRLNYSQLLEHEFLVKHKEMNTDISTFISEVLDLPDNP</sequence>
<dbReference type="FunFam" id="1.10.510.10:FF:000158">
    <property type="entry name" value="Dual specificity mitogen-activated protein kinase kinase 6"/>
    <property type="match status" value="1"/>
</dbReference>
<dbReference type="InterPro" id="IPR008271">
    <property type="entry name" value="Ser/Thr_kinase_AS"/>
</dbReference>
<evidence type="ECO:0000256" key="1">
    <source>
        <dbReference type="ARBA" id="ARBA00022527"/>
    </source>
</evidence>
<evidence type="ECO:0000256" key="9">
    <source>
        <dbReference type="PROSITE-ProRule" id="PRU10141"/>
    </source>
</evidence>
<evidence type="ECO:0000313" key="12">
    <source>
        <dbReference type="EMBL" id="KAJ8928355.1"/>
    </source>
</evidence>
<dbReference type="InterPro" id="IPR000719">
    <property type="entry name" value="Prot_kinase_dom"/>
</dbReference>
<organism evidence="12 13">
    <name type="scientific">Rhamnusium bicolor</name>
    <dbReference type="NCBI Taxonomy" id="1586634"/>
    <lineage>
        <taxon>Eukaryota</taxon>
        <taxon>Metazoa</taxon>
        <taxon>Ecdysozoa</taxon>
        <taxon>Arthropoda</taxon>
        <taxon>Hexapoda</taxon>
        <taxon>Insecta</taxon>
        <taxon>Pterygota</taxon>
        <taxon>Neoptera</taxon>
        <taxon>Endopterygota</taxon>
        <taxon>Coleoptera</taxon>
        <taxon>Polyphaga</taxon>
        <taxon>Cucujiformia</taxon>
        <taxon>Chrysomeloidea</taxon>
        <taxon>Cerambycidae</taxon>
        <taxon>Lepturinae</taxon>
        <taxon>Rhagiini</taxon>
        <taxon>Rhamnusium</taxon>
    </lineage>
</organism>
<dbReference type="InterPro" id="IPR011009">
    <property type="entry name" value="Kinase-like_dom_sf"/>
</dbReference>
<dbReference type="PROSITE" id="PS00108">
    <property type="entry name" value="PROTEIN_KINASE_ST"/>
    <property type="match status" value="1"/>
</dbReference>
<dbReference type="CDD" id="cd06617">
    <property type="entry name" value="PKc_MKK3_6"/>
    <property type="match status" value="1"/>
</dbReference>
<dbReference type="PROSITE" id="PS00107">
    <property type="entry name" value="PROTEIN_KINASE_ATP"/>
    <property type="match status" value="1"/>
</dbReference>
<dbReference type="GO" id="GO:0004674">
    <property type="term" value="F:protein serine/threonine kinase activity"/>
    <property type="evidence" value="ECO:0007669"/>
    <property type="project" value="UniProtKB-KW"/>
</dbReference>
<reference evidence="12" key="1">
    <citation type="journal article" date="2023" name="Insect Mol. Biol.">
        <title>Genome sequencing provides insights into the evolution of gene families encoding plant cell wall-degrading enzymes in longhorned beetles.</title>
        <authorList>
            <person name="Shin N.R."/>
            <person name="Okamura Y."/>
            <person name="Kirsch R."/>
            <person name="Pauchet Y."/>
        </authorList>
    </citation>
    <scope>NUCLEOTIDE SEQUENCE</scope>
    <source>
        <strain evidence="12">RBIC_L_NR</strain>
    </source>
</reference>
<evidence type="ECO:0000313" key="13">
    <source>
        <dbReference type="Proteomes" id="UP001162156"/>
    </source>
</evidence>
<keyword evidence="5" id="KW-0418">Kinase</keyword>
<evidence type="ECO:0000256" key="10">
    <source>
        <dbReference type="RuleBase" id="RU000304"/>
    </source>
</evidence>
<dbReference type="EC" id="2.7.12.2" evidence="8"/>
<protein>
    <recommendedName>
        <fullName evidence="8">mitogen-activated protein kinase kinase</fullName>
        <ecNumber evidence="8">2.7.12.2</ecNumber>
    </recommendedName>
</protein>
<evidence type="ECO:0000259" key="11">
    <source>
        <dbReference type="PROSITE" id="PS50011"/>
    </source>
</evidence>
<evidence type="ECO:0000256" key="6">
    <source>
        <dbReference type="ARBA" id="ARBA00022840"/>
    </source>
</evidence>
<gene>
    <name evidence="12" type="ORF">NQ314_019085</name>
</gene>
<evidence type="ECO:0000256" key="2">
    <source>
        <dbReference type="ARBA" id="ARBA00022553"/>
    </source>
</evidence>